<proteinExistence type="predicted"/>
<dbReference type="Pfam" id="PF18928">
    <property type="entry name" value="DUF5677"/>
    <property type="match status" value="1"/>
</dbReference>
<dbReference type="EMBL" id="LT629791">
    <property type="protein sequence ID" value="SDU82583.1"/>
    <property type="molecule type" value="Genomic_DNA"/>
</dbReference>
<reference evidence="2" key="1">
    <citation type="submission" date="2016-10" db="EMBL/GenBank/DDBJ databases">
        <authorList>
            <person name="Varghese N."/>
            <person name="Submissions S."/>
        </authorList>
    </citation>
    <scope>NUCLEOTIDE SEQUENCE [LARGE SCALE GENOMIC DNA]</scope>
    <source>
        <strain evidence="2">DSM 45079</strain>
    </source>
</reference>
<organism evidence="1 2">
    <name type="scientific">Jiangella alkaliphila</name>
    <dbReference type="NCBI Taxonomy" id="419479"/>
    <lineage>
        <taxon>Bacteria</taxon>
        <taxon>Bacillati</taxon>
        <taxon>Actinomycetota</taxon>
        <taxon>Actinomycetes</taxon>
        <taxon>Jiangellales</taxon>
        <taxon>Jiangellaceae</taxon>
        <taxon>Jiangella</taxon>
    </lineage>
</organism>
<evidence type="ECO:0000313" key="1">
    <source>
        <dbReference type="EMBL" id="SDU82583.1"/>
    </source>
</evidence>
<dbReference type="RefSeq" id="WP_152690733.1">
    <property type="nucleotide sequence ID" value="NZ_KQ061227.1"/>
</dbReference>
<dbReference type="STRING" id="419479.SAMN04488563_6440"/>
<dbReference type="Proteomes" id="UP000182977">
    <property type="component" value="Chromosome I"/>
</dbReference>
<sequence>MGADSPFGQPVTAPPEHKPWTTIPLIQQIDDELPWLGQATHTIKYIAMPIVREFISASAPYQAPALVFSQAFNDWMELLDEVLEGAGRPATRTARALVEHAINMADVSTSPGQAERYMDHLVIVAELQQNARIGLSKLNPKARRSVARKLEREARQAERKITEAVSRYGPSWKRSWASENLYDRASRLNLVDLYDYYRIASLVMHGAAGGSLGTRATIDGHTVHRTGPAIDLCPMAYFEGNRAFLSILDSAATVRADMDFSDLRNAVQELLDGFDDVRSAFVKIDEQTWPRTSPAEPHSVVAIARNGQVRWYWHEPIADLLFEAEQPTLADKVQRALDQKVDDIVRSPDQYIHPGFRWVAGVFGPPALSPPRAGGWAVPAASVLAAGQEDIAVPD</sequence>
<evidence type="ECO:0000313" key="2">
    <source>
        <dbReference type="Proteomes" id="UP000182977"/>
    </source>
</evidence>
<gene>
    <name evidence="1" type="ORF">SAMN04488563_6440</name>
</gene>
<accession>A0A1H2LNK2</accession>
<keyword evidence="2" id="KW-1185">Reference proteome</keyword>
<name>A0A1H2LNK2_9ACTN</name>
<dbReference type="AlphaFoldDB" id="A0A1H2LNK2"/>
<dbReference type="InterPro" id="IPR043733">
    <property type="entry name" value="DUF5677"/>
</dbReference>
<protein>
    <submittedName>
        <fullName evidence="1">Uncharacterized protein</fullName>
    </submittedName>
</protein>
<dbReference type="OrthoDB" id="5150245at2"/>